<feature type="compositionally biased region" description="Polar residues" evidence="1">
    <location>
        <begin position="141"/>
        <end position="167"/>
    </location>
</feature>
<sequence>MCVGDSTSQTLTHNGSENPNTAESESNEPASSKAENSGPIRIFLNDSPDDDNPENPPSTTKTTEPPKEVQFQLEGDGYGEDTGEAASYVHPASDMNGQLDFVGNKRPYEYNVDYTAMTRVGTRRNDIPDSEGSDDEDPGSTQTTNAHTDANTVPHTNAHINAHTASNIEPDADVSTPDTDPAPYNEARTAARSSRKVASAGKNSKKRKASNQEASSATRTGGREDASATSKNLKKRKASNSVNSRNYGVHDIQAEHEGLPGNQKYSFESAFYGHPTLAKAIPRGADALKTATSDSFRGEAAVISPLRRASRERSLHVDAGLLMTGATLPESRYRIGTDERSDATQEVHTPAPTNAECTTSTRSSRFLLCGAEILSIIPRDECIEIGVDGCWWLQFVDKPSSSRTYRGSYTIRVSSIELAGPADKGVFWLCKELQDVTPRVTNEVFP</sequence>
<name>A0A167JGK8_CORFA</name>
<dbReference type="Proteomes" id="UP000076744">
    <property type="component" value="Unassembled WGS sequence"/>
</dbReference>
<feature type="region of interest" description="Disordered" evidence="1">
    <location>
        <begin position="1"/>
        <end position="248"/>
    </location>
</feature>
<organism evidence="2 3">
    <name type="scientific">Cordyceps fumosorosea (strain ARSEF 2679)</name>
    <name type="common">Isaria fumosorosea</name>
    <dbReference type="NCBI Taxonomy" id="1081104"/>
    <lineage>
        <taxon>Eukaryota</taxon>
        <taxon>Fungi</taxon>
        <taxon>Dikarya</taxon>
        <taxon>Ascomycota</taxon>
        <taxon>Pezizomycotina</taxon>
        <taxon>Sordariomycetes</taxon>
        <taxon>Hypocreomycetidae</taxon>
        <taxon>Hypocreales</taxon>
        <taxon>Cordycipitaceae</taxon>
        <taxon>Cordyceps</taxon>
    </lineage>
</organism>
<dbReference type="OrthoDB" id="4863540at2759"/>
<gene>
    <name evidence="2" type="ORF">ISF_09362</name>
</gene>
<dbReference type="EMBL" id="AZHB01000047">
    <property type="protein sequence ID" value="OAA50232.1"/>
    <property type="molecule type" value="Genomic_DNA"/>
</dbReference>
<keyword evidence="3" id="KW-1185">Reference proteome</keyword>
<dbReference type="RefSeq" id="XP_018699830.1">
    <property type="nucleotide sequence ID" value="XM_018852965.1"/>
</dbReference>
<comment type="caution">
    <text evidence="2">The sequence shown here is derived from an EMBL/GenBank/DDBJ whole genome shotgun (WGS) entry which is preliminary data.</text>
</comment>
<dbReference type="AlphaFoldDB" id="A0A167JGK8"/>
<dbReference type="GeneID" id="30025654"/>
<protein>
    <submittedName>
        <fullName evidence="2">Uncharacterized protein</fullName>
    </submittedName>
</protein>
<evidence type="ECO:0000256" key="1">
    <source>
        <dbReference type="SAM" id="MobiDB-lite"/>
    </source>
</evidence>
<feature type="compositionally biased region" description="Polar residues" evidence="1">
    <location>
        <begin position="1"/>
        <end position="35"/>
    </location>
</feature>
<proteinExistence type="predicted"/>
<evidence type="ECO:0000313" key="2">
    <source>
        <dbReference type="EMBL" id="OAA50232.1"/>
    </source>
</evidence>
<feature type="compositionally biased region" description="Acidic residues" evidence="1">
    <location>
        <begin position="128"/>
        <end position="138"/>
    </location>
</feature>
<reference evidence="2 3" key="1">
    <citation type="journal article" date="2016" name="Genome Biol. Evol.">
        <title>Divergent and convergent evolution of fungal pathogenicity.</title>
        <authorList>
            <person name="Shang Y."/>
            <person name="Xiao G."/>
            <person name="Zheng P."/>
            <person name="Cen K."/>
            <person name="Zhan S."/>
            <person name="Wang C."/>
        </authorList>
    </citation>
    <scope>NUCLEOTIDE SEQUENCE [LARGE SCALE GENOMIC DNA]</scope>
    <source>
        <strain evidence="2 3">ARSEF 2679</strain>
    </source>
</reference>
<evidence type="ECO:0000313" key="3">
    <source>
        <dbReference type="Proteomes" id="UP000076744"/>
    </source>
</evidence>
<accession>A0A167JGK8</accession>